<gene>
    <name evidence="8" type="primary">LOC125312512</name>
</gene>
<keyword evidence="2" id="KW-0805">Transcription regulation</keyword>
<keyword evidence="5" id="KW-0539">Nucleus</keyword>
<evidence type="ECO:0000313" key="8">
    <source>
        <dbReference type="RefSeq" id="XP_048135622.1"/>
    </source>
</evidence>
<feature type="domain" description="NAC" evidence="6">
    <location>
        <begin position="10"/>
        <end position="162"/>
    </location>
</feature>
<evidence type="ECO:0000256" key="1">
    <source>
        <dbReference type="ARBA" id="ARBA00004123"/>
    </source>
</evidence>
<evidence type="ECO:0000256" key="5">
    <source>
        <dbReference type="ARBA" id="ARBA00023242"/>
    </source>
</evidence>
<sequence length="268" mass="30582">MGAVVIPSNLPVGYRFHPTDEEFVGHYLKNRVRGFVDCPCIIPDVDICRWDPWQLPQKFHGESVIFPYDKVREWWFFCPQTTEQVKRSTPSGYWKKTGTDRNVKARYTNRVIGTKKTLVFHEGRGKKGVKSNWVIHEYHLPDDDDKGDEKADDLTIELEPGAMLEDLVSALRQPDNEDSFPESLIQAMMTSLMDPSFQAISRDLLQLLQPALQSHPFMDIKSPPFMDSSLGRSLAECYDELQCSLCAIEEGEDVDAGPSSIRQGRQEI</sequence>
<keyword evidence="7" id="KW-1185">Reference proteome</keyword>
<protein>
    <submittedName>
        <fullName evidence="8">Protein NTM1-like 9</fullName>
    </submittedName>
</protein>
<accession>A0ABM3HGA1</accession>
<dbReference type="SUPFAM" id="SSF101941">
    <property type="entry name" value="NAC domain"/>
    <property type="match status" value="1"/>
</dbReference>
<organism evidence="7 8">
    <name type="scientific">Rhodamnia argentea</name>
    <dbReference type="NCBI Taxonomy" id="178133"/>
    <lineage>
        <taxon>Eukaryota</taxon>
        <taxon>Viridiplantae</taxon>
        <taxon>Streptophyta</taxon>
        <taxon>Embryophyta</taxon>
        <taxon>Tracheophyta</taxon>
        <taxon>Spermatophyta</taxon>
        <taxon>Magnoliopsida</taxon>
        <taxon>eudicotyledons</taxon>
        <taxon>Gunneridae</taxon>
        <taxon>Pentapetalae</taxon>
        <taxon>rosids</taxon>
        <taxon>malvids</taxon>
        <taxon>Myrtales</taxon>
        <taxon>Myrtaceae</taxon>
        <taxon>Myrtoideae</taxon>
        <taxon>Myrteae</taxon>
        <taxon>Australasian group</taxon>
        <taxon>Rhodamnia</taxon>
    </lineage>
</organism>
<evidence type="ECO:0000259" key="6">
    <source>
        <dbReference type="PROSITE" id="PS51005"/>
    </source>
</evidence>
<proteinExistence type="predicted"/>
<evidence type="ECO:0000313" key="7">
    <source>
        <dbReference type="Proteomes" id="UP000827889"/>
    </source>
</evidence>
<evidence type="ECO:0000256" key="2">
    <source>
        <dbReference type="ARBA" id="ARBA00023015"/>
    </source>
</evidence>
<dbReference type="Pfam" id="PF02365">
    <property type="entry name" value="NAM"/>
    <property type="match status" value="1"/>
</dbReference>
<evidence type="ECO:0000256" key="3">
    <source>
        <dbReference type="ARBA" id="ARBA00023125"/>
    </source>
</evidence>
<dbReference type="PANTHER" id="PTHR31989">
    <property type="entry name" value="NAC DOMAIN-CONTAINING PROTEIN 82-RELATED"/>
    <property type="match status" value="1"/>
</dbReference>
<dbReference type="GeneID" id="125312512"/>
<evidence type="ECO:0000256" key="4">
    <source>
        <dbReference type="ARBA" id="ARBA00023163"/>
    </source>
</evidence>
<dbReference type="Gene3D" id="2.170.150.80">
    <property type="entry name" value="NAC domain"/>
    <property type="match status" value="1"/>
</dbReference>
<name>A0ABM3HGA1_9MYRT</name>
<dbReference type="PROSITE" id="PS51005">
    <property type="entry name" value="NAC"/>
    <property type="match status" value="1"/>
</dbReference>
<dbReference type="RefSeq" id="XP_048135622.1">
    <property type="nucleotide sequence ID" value="XM_048279665.1"/>
</dbReference>
<keyword evidence="3" id="KW-0238">DNA-binding</keyword>
<dbReference type="Proteomes" id="UP000827889">
    <property type="component" value="Chromosome 5"/>
</dbReference>
<reference evidence="8" key="1">
    <citation type="submission" date="2025-08" db="UniProtKB">
        <authorList>
            <consortium name="RefSeq"/>
        </authorList>
    </citation>
    <scope>IDENTIFICATION</scope>
    <source>
        <tissue evidence="8">Leaf</tissue>
    </source>
</reference>
<dbReference type="InterPro" id="IPR003441">
    <property type="entry name" value="NAC-dom"/>
</dbReference>
<dbReference type="InterPro" id="IPR036093">
    <property type="entry name" value="NAC_dom_sf"/>
</dbReference>
<keyword evidence="4" id="KW-0804">Transcription</keyword>
<comment type="subcellular location">
    <subcellularLocation>
        <location evidence="1">Nucleus</location>
    </subcellularLocation>
</comment>